<dbReference type="PANTHER" id="PTHR12607:SF3">
    <property type="entry name" value="ADENOMATOUS POLYPOSIS COLI PROTEIN 2"/>
    <property type="match status" value="1"/>
</dbReference>
<dbReference type="InterPro" id="IPR009223">
    <property type="entry name" value="APC_rpt"/>
</dbReference>
<name>A0AAD7STG3_9TELE</name>
<dbReference type="InterPro" id="IPR026818">
    <property type="entry name" value="Apc_fam"/>
</dbReference>
<gene>
    <name evidence="2" type="ORF">AAFF_G00258350</name>
</gene>
<dbReference type="GO" id="GO:0007026">
    <property type="term" value="P:negative regulation of microtubule depolymerization"/>
    <property type="evidence" value="ECO:0007669"/>
    <property type="project" value="TreeGrafter"/>
</dbReference>
<evidence type="ECO:0000313" key="2">
    <source>
        <dbReference type="EMBL" id="KAJ8408421.1"/>
    </source>
</evidence>
<dbReference type="GO" id="GO:0016477">
    <property type="term" value="P:cell migration"/>
    <property type="evidence" value="ECO:0007669"/>
    <property type="project" value="TreeGrafter"/>
</dbReference>
<dbReference type="GO" id="GO:0007389">
    <property type="term" value="P:pattern specification process"/>
    <property type="evidence" value="ECO:0007669"/>
    <property type="project" value="TreeGrafter"/>
</dbReference>
<dbReference type="Proteomes" id="UP001221898">
    <property type="component" value="Unassembled WGS sequence"/>
</dbReference>
<dbReference type="AlphaFoldDB" id="A0AAD7STG3"/>
<dbReference type="GO" id="GO:0008017">
    <property type="term" value="F:microtubule binding"/>
    <property type="evidence" value="ECO:0007669"/>
    <property type="project" value="TreeGrafter"/>
</dbReference>
<keyword evidence="3" id="KW-1185">Reference proteome</keyword>
<dbReference type="GO" id="GO:0016055">
    <property type="term" value="P:Wnt signaling pathway"/>
    <property type="evidence" value="ECO:0007669"/>
    <property type="project" value="InterPro"/>
</dbReference>
<dbReference type="GO" id="GO:0008013">
    <property type="term" value="F:beta-catenin binding"/>
    <property type="evidence" value="ECO:0007669"/>
    <property type="project" value="InterPro"/>
</dbReference>
<accession>A0AAD7STG3</accession>
<dbReference type="GO" id="GO:0007399">
    <property type="term" value="P:nervous system development"/>
    <property type="evidence" value="ECO:0007669"/>
    <property type="project" value="TreeGrafter"/>
</dbReference>
<dbReference type="GO" id="GO:0030877">
    <property type="term" value="C:beta-catenin destruction complex"/>
    <property type="evidence" value="ECO:0007669"/>
    <property type="project" value="TreeGrafter"/>
</dbReference>
<dbReference type="GO" id="GO:0045295">
    <property type="term" value="F:gamma-catenin binding"/>
    <property type="evidence" value="ECO:0007669"/>
    <property type="project" value="TreeGrafter"/>
</dbReference>
<sequence length="222" mass="24364">MEITDFKERFNLPPDLDSMIYFTVEKPTENFSCASSLSALPLHEHYIQKDVELKLMPLLHQKDNTPTSAVAHGQEEEVGDDHSSFVDQQERYSEVQTEDFSTNKTNSSTSPAIETVPVIPEEAAKVALLRRMSMTSGNSLNVQDGDSDGSFKSYSTASTSTSTSHSVDGHGGGIGHFRQSSPSKAVRVTPFNYIPSPMTCCLQDAQLRAPMLNEKSGEKLEA</sequence>
<dbReference type="GO" id="GO:0016342">
    <property type="term" value="C:catenin complex"/>
    <property type="evidence" value="ECO:0007669"/>
    <property type="project" value="TreeGrafter"/>
</dbReference>
<protein>
    <submittedName>
        <fullName evidence="2">Uncharacterized protein</fullName>
    </submittedName>
</protein>
<dbReference type="GO" id="GO:0005881">
    <property type="term" value="C:cytoplasmic microtubule"/>
    <property type="evidence" value="ECO:0007669"/>
    <property type="project" value="TreeGrafter"/>
</dbReference>
<organism evidence="2 3">
    <name type="scientific">Aldrovandia affinis</name>
    <dbReference type="NCBI Taxonomy" id="143900"/>
    <lineage>
        <taxon>Eukaryota</taxon>
        <taxon>Metazoa</taxon>
        <taxon>Chordata</taxon>
        <taxon>Craniata</taxon>
        <taxon>Vertebrata</taxon>
        <taxon>Euteleostomi</taxon>
        <taxon>Actinopterygii</taxon>
        <taxon>Neopterygii</taxon>
        <taxon>Teleostei</taxon>
        <taxon>Notacanthiformes</taxon>
        <taxon>Halosauridae</taxon>
        <taxon>Aldrovandia</taxon>
    </lineage>
</organism>
<dbReference type="EMBL" id="JAINUG010000035">
    <property type="protein sequence ID" value="KAJ8408421.1"/>
    <property type="molecule type" value="Genomic_DNA"/>
</dbReference>
<feature type="region of interest" description="Disordered" evidence="1">
    <location>
        <begin position="65"/>
        <end position="85"/>
    </location>
</feature>
<dbReference type="GO" id="GO:0090090">
    <property type="term" value="P:negative regulation of canonical Wnt signaling pathway"/>
    <property type="evidence" value="ECO:0007669"/>
    <property type="project" value="TreeGrafter"/>
</dbReference>
<feature type="region of interest" description="Disordered" evidence="1">
    <location>
        <begin position="137"/>
        <end position="181"/>
    </location>
</feature>
<dbReference type="GO" id="GO:0001708">
    <property type="term" value="P:cell fate specification"/>
    <property type="evidence" value="ECO:0007669"/>
    <property type="project" value="TreeGrafter"/>
</dbReference>
<evidence type="ECO:0000313" key="3">
    <source>
        <dbReference type="Proteomes" id="UP001221898"/>
    </source>
</evidence>
<feature type="compositionally biased region" description="Low complexity" evidence="1">
    <location>
        <begin position="150"/>
        <end position="166"/>
    </location>
</feature>
<comment type="caution">
    <text evidence="2">The sequence shown here is derived from an EMBL/GenBank/DDBJ whole genome shotgun (WGS) entry which is preliminary data.</text>
</comment>
<proteinExistence type="predicted"/>
<dbReference type="PANTHER" id="PTHR12607">
    <property type="entry name" value="ADENOMATOUS POLYPOSIS COLI PROTEIN FAMILY"/>
    <property type="match status" value="1"/>
</dbReference>
<dbReference type="Pfam" id="PF05923">
    <property type="entry name" value="APC_r"/>
    <property type="match status" value="1"/>
</dbReference>
<reference evidence="2" key="1">
    <citation type="journal article" date="2023" name="Science">
        <title>Genome structures resolve the early diversification of teleost fishes.</title>
        <authorList>
            <person name="Parey E."/>
            <person name="Louis A."/>
            <person name="Montfort J."/>
            <person name="Bouchez O."/>
            <person name="Roques C."/>
            <person name="Iampietro C."/>
            <person name="Lluch J."/>
            <person name="Castinel A."/>
            <person name="Donnadieu C."/>
            <person name="Desvignes T."/>
            <person name="Floi Bucao C."/>
            <person name="Jouanno E."/>
            <person name="Wen M."/>
            <person name="Mejri S."/>
            <person name="Dirks R."/>
            <person name="Jansen H."/>
            <person name="Henkel C."/>
            <person name="Chen W.J."/>
            <person name="Zahm M."/>
            <person name="Cabau C."/>
            <person name="Klopp C."/>
            <person name="Thompson A.W."/>
            <person name="Robinson-Rechavi M."/>
            <person name="Braasch I."/>
            <person name="Lecointre G."/>
            <person name="Bobe J."/>
            <person name="Postlethwait J.H."/>
            <person name="Berthelot C."/>
            <person name="Roest Crollius H."/>
            <person name="Guiguen Y."/>
        </authorList>
    </citation>
    <scope>NUCLEOTIDE SEQUENCE</scope>
    <source>
        <strain evidence="2">NC1722</strain>
    </source>
</reference>
<evidence type="ECO:0000256" key="1">
    <source>
        <dbReference type="SAM" id="MobiDB-lite"/>
    </source>
</evidence>